<evidence type="ECO:0000313" key="2">
    <source>
        <dbReference type="Proteomes" id="UP000199452"/>
    </source>
</evidence>
<dbReference type="Proteomes" id="UP000199452">
    <property type="component" value="Unassembled WGS sequence"/>
</dbReference>
<dbReference type="RefSeq" id="WP_125869908.1">
    <property type="nucleotide sequence ID" value="NZ_FMYP01000084.1"/>
</dbReference>
<reference evidence="1 2" key="1">
    <citation type="submission" date="2016-09" db="EMBL/GenBank/DDBJ databases">
        <authorList>
            <person name="Capua I."/>
            <person name="De Benedictis P."/>
            <person name="Joannis T."/>
            <person name="Lombin L.H."/>
            <person name="Cattoli G."/>
        </authorList>
    </citation>
    <scope>NUCLEOTIDE SEQUENCE [LARGE SCALE GENOMIC DNA]</scope>
    <source>
        <strain evidence="1 2">A7P-90m</strain>
    </source>
</reference>
<evidence type="ECO:0000313" key="1">
    <source>
        <dbReference type="EMBL" id="SDD09895.1"/>
    </source>
</evidence>
<gene>
    <name evidence="1" type="ORF">SAMN05216323_10846</name>
</gene>
<protein>
    <recommendedName>
        <fullName evidence="3">Natural product</fullName>
    </recommendedName>
</protein>
<dbReference type="InterPro" id="IPR058238">
    <property type="entry name" value="Lant_leader_dom"/>
</dbReference>
<dbReference type="AlphaFoldDB" id="A0A1G6S131"/>
<dbReference type="EMBL" id="FMYP01000084">
    <property type="protein sequence ID" value="SDD09895.1"/>
    <property type="molecule type" value="Genomic_DNA"/>
</dbReference>
<accession>A0A1G6S131</accession>
<dbReference type="NCBIfam" id="NF038153">
    <property type="entry name" value="lant_leader_L1a"/>
    <property type="match status" value="1"/>
</dbReference>
<evidence type="ECO:0008006" key="3">
    <source>
        <dbReference type="Google" id="ProtNLM"/>
    </source>
</evidence>
<sequence>MKKVKLTGKLYLNKETIANLNDEQMTHIHGGEAFVSIYYCKSKRQACDPGPDTLDVSLQVTCNCCTGGLCNTCDGY</sequence>
<name>A0A1G6S131_9BACT</name>
<organism evidence="1 2">
    <name type="scientific">Williamwhitmania taraxaci</name>
    <dbReference type="NCBI Taxonomy" id="1640674"/>
    <lineage>
        <taxon>Bacteria</taxon>
        <taxon>Pseudomonadati</taxon>
        <taxon>Bacteroidota</taxon>
        <taxon>Bacteroidia</taxon>
        <taxon>Bacteroidales</taxon>
        <taxon>Williamwhitmaniaceae</taxon>
        <taxon>Williamwhitmania</taxon>
    </lineage>
</organism>
<keyword evidence="2" id="KW-1185">Reference proteome</keyword>
<dbReference type="STRING" id="1640674.SAMN05216323_10846"/>
<proteinExistence type="predicted"/>
<dbReference type="OrthoDB" id="1264690at2"/>